<dbReference type="Gene3D" id="2.60.120.1440">
    <property type="match status" value="1"/>
</dbReference>
<feature type="transmembrane region" description="Helical" evidence="1">
    <location>
        <begin position="76"/>
        <end position="94"/>
    </location>
</feature>
<name>A0ABS7PJX1_9SPHN</name>
<dbReference type="PANTHER" id="PTHR30273:SF2">
    <property type="entry name" value="PROTEIN FECR"/>
    <property type="match status" value="1"/>
</dbReference>
<dbReference type="Pfam" id="PF16220">
    <property type="entry name" value="DUF4880"/>
    <property type="match status" value="1"/>
</dbReference>
<gene>
    <name evidence="4" type="ORF">K7G82_04750</name>
</gene>
<proteinExistence type="predicted"/>
<dbReference type="InterPro" id="IPR012373">
    <property type="entry name" value="Ferrdict_sens_TM"/>
</dbReference>
<dbReference type="RefSeq" id="WP_222988695.1">
    <property type="nucleotide sequence ID" value="NZ_JAINVV010000003.1"/>
</dbReference>
<comment type="caution">
    <text evidence="4">The sequence shown here is derived from an EMBL/GenBank/DDBJ whole genome shotgun (WGS) entry which is preliminary data.</text>
</comment>
<accession>A0ABS7PJX1</accession>
<keyword evidence="1" id="KW-1133">Transmembrane helix</keyword>
<evidence type="ECO:0000313" key="4">
    <source>
        <dbReference type="EMBL" id="MBY8821589.1"/>
    </source>
</evidence>
<evidence type="ECO:0000259" key="2">
    <source>
        <dbReference type="Pfam" id="PF04773"/>
    </source>
</evidence>
<dbReference type="InterPro" id="IPR006860">
    <property type="entry name" value="FecR"/>
</dbReference>
<feature type="domain" description="FecR protein" evidence="2">
    <location>
        <begin position="106"/>
        <end position="197"/>
    </location>
</feature>
<dbReference type="Pfam" id="PF04773">
    <property type="entry name" value="FecR"/>
    <property type="match status" value="1"/>
</dbReference>
<dbReference type="Gene3D" id="3.55.50.30">
    <property type="match status" value="1"/>
</dbReference>
<evidence type="ECO:0000256" key="1">
    <source>
        <dbReference type="SAM" id="Phobius"/>
    </source>
</evidence>
<organism evidence="4 5">
    <name type="scientific">Sphingomonas colocasiae</name>
    <dbReference type="NCBI Taxonomy" id="1848973"/>
    <lineage>
        <taxon>Bacteria</taxon>
        <taxon>Pseudomonadati</taxon>
        <taxon>Pseudomonadota</taxon>
        <taxon>Alphaproteobacteria</taxon>
        <taxon>Sphingomonadales</taxon>
        <taxon>Sphingomonadaceae</taxon>
        <taxon>Sphingomonas</taxon>
    </lineage>
</organism>
<dbReference type="InterPro" id="IPR032623">
    <property type="entry name" value="FecR_N"/>
</dbReference>
<dbReference type="PIRSF" id="PIRSF018266">
    <property type="entry name" value="FecR"/>
    <property type="match status" value="1"/>
</dbReference>
<dbReference type="PANTHER" id="PTHR30273">
    <property type="entry name" value="PERIPLASMIC SIGNAL SENSOR AND SIGMA FACTOR ACTIVATOR FECR-RELATED"/>
    <property type="match status" value="1"/>
</dbReference>
<keyword evidence="1" id="KW-0812">Transmembrane</keyword>
<sequence length="315" mass="33831">MIREAARWAAELDADAVTAERRDACEAWCAEHASHRLAFDRMRGFDSRFDGLDPIERIALTRAAGQSRGKGPRRRLAGGLLGLGAIILAGWFGATSFTGRAFFPDHRTAPGEQRNVAMADGSAVMLDTNSAIDIDEAGASRHVRLFRGRIMATVAADAARPFQVETRDGSVTALGTAFIVERESDRTLVTVVESHVRACPASRETMADCIRLAPGQRAAIGGERVIRLGAVDADQASAWTRGWLEADDRPLADVLTELNRYRARPIRFDARALAHIRVTGSYPLADAPRALSAIAGTAGIAVSQGPDGDVFVSAR</sequence>
<keyword evidence="5" id="KW-1185">Reference proteome</keyword>
<dbReference type="Proteomes" id="UP000706039">
    <property type="component" value="Unassembled WGS sequence"/>
</dbReference>
<reference evidence="4 5" key="1">
    <citation type="submission" date="2021-08" db="EMBL/GenBank/DDBJ databases">
        <authorList>
            <person name="Tuo L."/>
        </authorList>
    </citation>
    <scope>NUCLEOTIDE SEQUENCE [LARGE SCALE GENOMIC DNA]</scope>
    <source>
        <strain evidence="4 5">JCM 31229</strain>
    </source>
</reference>
<protein>
    <submittedName>
        <fullName evidence="4">FecR domain-containing protein</fullName>
    </submittedName>
</protein>
<dbReference type="EMBL" id="JAINVV010000003">
    <property type="protein sequence ID" value="MBY8821589.1"/>
    <property type="molecule type" value="Genomic_DNA"/>
</dbReference>
<keyword evidence="1" id="KW-0472">Membrane</keyword>
<evidence type="ECO:0000313" key="5">
    <source>
        <dbReference type="Proteomes" id="UP000706039"/>
    </source>
</evidence>
<feature type="domain" description="FecR N-terminal" evidence="3">
    <location>
        <begin position="3"/>
        <end position="43"/>
    </location>
</feature>
<evidence type="ECO:0000259" key="3">
    <source>
        <dbReference type="Pfam" id="PF16220"/>
    </source>
</evidence>